<evidence type="ECO:0000313" key="2">
    <source>
        <dbReference type="WBParaSite" id="nRc.2.0.1.t46649-RA"/>
    </source>
</evidence>
<sequence length="71" mass="8529">MKYGFETHGALVKTNHSNELKFSMKCSRYLRNKVHKQLIKLFHTIPRSKFPTKCVLCERLHFHKISKRIDE</sequence>
<organism evidence="1 2">
    <name type="scientific">Romanomermis culicivorax</name>
    <name type="common">Nematode worm</name>
    <dbReference type="NCBI Taxonomy" id="13658"/>
    <lineage>
        <taxon>Eukaryota</taxon>
        <taxon>Metazoa</taxon>
        <taxon>Ecdysozoa</taxon>
        <taxon>Nematoda</taxon>
        <taxon>Enoplea</taxon>
        <taxon>Dorylaimia</taxon>
        <taxon>Mermithida</taxon>
        <taxon>Mermithoidea</taxon>
        <taxon>Mermithidae</taxon>
        <taxon>Romanomermis</taxon>
    </lineage>
</organism>
<evidence type="ECO:0000313" key="1">
    <source>
        <dbReference type="Proteomes" id="UP000887565"/>
    </source>
</evidence>
<name>A0A915L6M2_ROMCU</name>
<reference evidence="2" key="1">
    <citation type="submission" date="2022-11" db="UniProtKB">
        <authorList>
            <consortium name="WormBaseParasite"/>
        </authorList>
    </citation>
    <scope>IDENTIFICATION</scope>
</reference>
<keyword evidence="1" id="KW-1185">Reference proteome</keyword>
<proteinExistence type="predicted"/>
<dbReference type="Proteomes" id="UP000887565">
    <property type="component" value="Unplaced"/>
</dbReference>
<accession>A0A915L6M2</accession>
<protein>
    <submittedName>
        <fullName evidence="2">Uncharacterized protein</fullName>
    </submittedName>
</protein>
<dbReference type="AlphaFoldDB" id="A0A915L6M2"/>
<dbReference type="WBParaSite" id="nRc.2.0.1.t46649-RA">
    <property type="protein sequence ID" value="nRc.2.0.1.t46649-RA"/>
    <property type="gene ID" value="nRc.2.0.1.g46649"/>
</dbReference>